<dbReference type="AlphaFoldDB" id="A0A9Q1JKJ2"/>
<reference evidence="2" key="1">
    <citation type="submission" date="2022-04" db="EMBL/GenBank/DDBJ databases">
        <title>Carnegiea gigantea Genome sequencing and assembly v2.</title>
        <authorList>
            <person name="Copetti D."/>
            <person name="Sanderson M.J."/>
            <person name="Burquez A."/>
            <person name="Wojciechowski M.F."/>
        </authorList>
    </citation>
    <scope>NUCLEOTIDE SEQUENCE</scope>
    <source>
        <strain evidence="2">SGP5-SGP5p</strain>
        <tissue evidence="2">Aerial part</tissue>
    </source>
</reference>
<feature type="region of interest" description="Disordered" evidence="1">
    <location>
        <begin position="118"/>
        <end position="211"/>
    </location>
</feature>
<accession>A0A9Q1JKJ2</accession>
<sequence>MPEFILGKKGGGESFKRNFIIYLLTKEMLLQQVHPEICQRCQPNCILGLVPKANNDLCAPLFCPTPSLHKLDGEDQILGIALVTDVSVTIEKKDHCEDMVLNQPKNVTKKDDRISSYSLGLGLSQPDSQSPVLQTSYVPDPSTVGLNEDDGGEDDNDGAPLRFPLSNTSQVNCELSIKKSAENKSKEGDEPSSKKGRGEENKSQGLRPAASTWFQQAKLTKEVLPEKDHEKHIGVKSEEVGPSDVLRKRQPENLPLAYCSLYVTWMAKPNSELCQDEMLISEYYFGKVEDMDDRVSMATLKLGEELEMNAINIWSSILIRERKKGSRHSK</sequence>
<gene>
    <name evidence="2" type="ORF">Cgig2_004223</name>
</gene>
<protein>
    <submittedName>
        <fullName evidence="2">Uncharacterized protein</fullName>
    </submittedName>
</protein>
<evidence type="ECO:0000256" key="1">
    <source>
        <dbReference type="SAM" id="MobiDB-lite"/>
    </source>
</evidence>
<evidence type="ECO:0000313" key="2">
    <source>
        <dbReference type="EMBL" id="KAJ8426724.1"/>
    </source>
</evidence>
<name>A0A9Q1JKJ2_9CARY</name>
<feature type="compositionally biased region" description="Acidic residues" evidence="1">
    <location>
        <begin position="147"/>
        <end position="157"/>
    </location>
</feature>
<feature type="compositionally biased region" description="Basic and acidic residues" evidence="1">
    <location>
        <begin position="176"/>
        <end position="202"/>
    </location>
</feature>
<dbReference type="EMBL" id="JAKOGI010001247">
    <property type="protein sequence ID" value="KAJ8426724.1"/>
    <property type="molecule type" value="Genomic_DNA"/>
</dbReference>
<comment type="caution">
    <text evidence="2">The sequence shown here is derived from an EMBL/GenBank/DDBJ whole genome shotgun (WGS) entry which is preliminary data.</text>
</comment>
<keyword evidence="3" id="KW-1185">Reference proteome</keyword>
<proteinExistence type="predicted"/>
<feature type="compositionally biased region" description="Polar residues" evidence="1">
    <location>
        <begin position="125"/>
        <end position="137"/>
    </location>
</feature>
<dbReference type="Proteomes" id="UP001153076">
    <property type="component" value="Unassembled WGS sequence"/>
</dbReference>
<organism evidence="2 3">
    <name type="scientific">Carnegiea gigantea</name>
    <dbReference type="NCBI Taxonomy" id="171969"/>
    <lineage>
        <taxon>Eukaryota</taxon>
        <taxon>Viridiplantae</taxon>
        <taxon>Streptophyta</taxon>
        <taxon>Embryophyta</taxon>
        <taxon>Tracheophyta</taxon>
        <taxon>Spermatophyta</taxon>
        <taxon>Magnoliopsida</taxon>
        <taxon>eudicotyledons</taxon>
        <taxon>Gunneridae</taxon>
        <taxon>Pentapetalae</taxon>
        <taxon>Caryophyllales</taxon>
        <taxon>Cactineae</taxon>
        <taxon>Cactaceae</taxon>
        <taxon>Cactoideae</taxon>
        <taxon>Echinocereeae</taxon>
        <taxon>Carnegiea</taxon>
    </lineage>
</organism>
<evidence type="ECO:0000313" key="3">
    <source>
        <dbReference type="Proteomes" id="UP001153076"/>
    </source>
</evidence>